<evidence type="ECO:0000256" key="4">
    <source>
        <dbReference type="ARBA" id="ARBA00023136"/>
    </source>
</evidence>
<dbReference type="PANTHER" id="PTHR15296">
    <property type="entry name" value="MEMBRANE-ASSOCIATED PROTEIN MAP17"/>
    <property type="match status" value="1"/>
</dbReference>
<dbReference type="PANTHER" id="PTHR15296:SF2">
    <property type="entry name" value="SMALL INTEGRAL MEMBRANE PROTEIN 24"/>
    <property type="match status" value="1"/>
</dbReference>
<feature type="chain" id="PRO_5029774261" evidence="8">
    <location>
        <begin position="21"/>
        <end position="141"/>
    </location>
</feature>
<evidence type="ECO:0000313" key="9">
    <source>
        <dbReference type="EMBL" id="KAF6402526.1"/>
    </source>
</evidence>
<name>A0A7J8BVL8_ROUAE</name>
<dbReference type="Proteomes" id="UP000593571">
    <property type="component" value="Unassembled WGS sequence"/>
</dbReference>
<feature type="compositionally biased region" description="Basic and acidic residues" evidence="6">
    <location>
        <begin position="63"/>
        <end position="116"/>
    </location>
</feature>
<evidence type="ECO:0000313" key="10">
    <source>
        <dbReference type="Proteomes" id="UP000593571"/>
    </source>
</evidence>
<keyword evidence="3 7" id="KW-1133">Transmembrane helix</keyword>
<feature type="transmembrane region" description="Helical" evidence="7">
    <location>
        <begin position="30"/>
        <end position="49"/>
    </location>
</feature>
<evidence type="ECO:0000256" key="3">
    <source>
        <dbReference type="ARBA" id="ARBA00022989"/>
    </source>
</evidence>
<accession>A0A7J8BVL8</accession>
<evidence type="ECO:0000256" key="5">
    <source>
        <dbReference type="ARBA" id="ARBA00049650"/>
    </source>
</evidence>
<organism evidence="9 10">
    <name type="scientific">Rousettus aegyptiacus</name>
    <name type="common">Egyptian fruit bat</name>
    <name type="synonym">Pteropus aegyptiacus</name>
    <dbReference type="NCBI Taxonomy" id="9407"/>
    <lineage>
        <taxon>Eukaryota</taxon>
        <taxon>Metazoa</taxon>
        <taxon>Chordata</taxon>
        <taxon>Craniata</taxon>
        <taxon>Vertebrata</taxon>
        <taxon>Euteleostomi</taxon>
        <taxon>Mammalia</taxon>
        <taxon>Eutheria</taxon>
        <taxon>Laurasiatheria</taxon>
        <taxon>Chiroptera</taxon>
        <taxon>Yinpterochiroptera</taxon>
        <taxon>Pteropodoidea</taxon>
        <taxon>Pteropodidae</taxon>
        <taxon>Rousettinae</taxon>
        <taxon>Rousettus</taxon>
    </lineage>
</organism>
<evidence type="ECO:0000256" key="6">
    <source>
        <dbReference type="SAM" id="MobiDB-lite"/>
    </source>
</evidence>
<dbReference type="AlphaFoldDB" id="A0A7J8BVL8"/>
<keyword evidence="4 7" id="KW-0472">Membrane</keyword>
<comment type="similarity">
    <text evidence="5">Belongs to the PDZK1-interacting protein 1/SMIM24 family.</text>
</comment>
<gene>
    <name evidence="9" type="ORF">HJG63_018094</name>
</gene>
<protein>
    <submittedName>
        <fullName evidence="9">Small integral membrane protein 24</fullName>
    </submittedName>
</protein>
<comment type="caution">
    <text evidence="9">The sequence shown here is derived from an EMBL/GenBank/DDBJ whole genome shotgun (WGS) entry which is preliminary data.</text>
</comment>
<proteinExistence type="inferred from homology"/>
<dbReference type="Pfam" id="PF15807">
    <property type="entry name" value="MAP17"/>
    <property type="match status" value="1"/>
</dbReference>
<feature type="compositionally biased region" description="Basic and acidic residues" evidence="6">
    <location>
        <begin position="128"/>
        <end position="141"/>
    </location>
</feature>
<comment type="subcellular location">
    <subcellularLocation>
        <location evidence="1">Membrane</location>
        <topology evidence="1">Single-pass membrane protein</topology>
    </subcellularLocation>
</comment>
<evidence type="ECO:0000256" key="2">
    <source>
        <dbReference type="ARBA" id="ARBA00022692"/>
    </source>
</evidence>
<reference evidence="9 10" key="1">
    <citation type="journal article" date="2020" name="Nature">
        <title>Six reference-quality genomes reveal evolution of bat adaptations.</title>
        <authorList>
            <person name="Jebb D."/>
            <person name="Huang Z."/>
            <person name="Pippel M."/>
            <person name="Hughes G.M."/>
            <person name="Lavrichenko K."/>
            <person name="Devanna P."/>
            <person name="Winkler S."/>
            <person name="Jermiin L.S."/>
            <person name="Skirmuntt E.C."/>
            <person name="Katzourakis A."/>
            <person name="Burkitt-Gray L."/>
            <person name="Ray D.A."/>
            <person name="Sullivan K.A.M."/>
            <person name="Roscito J.G."/>
            <person name="Kirilenko B.M."/>
            <person name="Davalos L.M."/>
            <person name="Corthals A.P."/>
            <person name="Power M.L."/>
            <person name="Jones G."/>
            <person name="Ransome R.D."/>
            <person name="Dechmann D.K.N."/>
            <person name="Locatelli A.G."/>
            <person name="Puechmaille S.J."/>
            <person name="Fedrigo O."/>
            <person name="Jarvis E.D."/>
            <person name="Hiller M."/>
            <person name="Vernes S.C."/>
            <person name="Myers E.W."/>
            <person name="Teeling E.C."/>
        </authorList>
    </citation>
    <scope>NUCLEOTIDE SEQUENCE [LARGE SCALE GENOMIC DNA]</scope>
    <source>
        <strain evidence="9">MRouAeg1</strain>
        <tissue evidence="9">Muscle</tissue>
    </source>
</reference>
<keyword evidence="8" id="KW-0732">Signal</keyword>
<keyword evidence="2 7" id="KW-0812">Transmembrane</keyword>
<feature type="region of interest" description="Disordered" evidence="6">
    <location>
        <begin position="63"/>
        <end position="141"/>
    </location>
</feature>
<dbReference type="InterPro" id="IPR031627">
    <property type="entry name" value="PDZK1IP1/SMIM24"/>
</dbReference>
<dbReference type="GO" id="GO:0016020">
    <property type="term" value="C:membrane"/>
    <property type="evidence" value="ECO:0007669"/>
    <property type="project" value="UniProtKB-SubCell"/>
</dbReference>
<evidence type="ECO:0000256" key="7">
    <source>
        <dbReference type="SAM" id="Phobius"/>
    </source>
</evidence>
<sequence length="141" mass="16430">MRALETALVLSALLLLPAEAQNGRRLKPWLVGLTVVVVFLFVVFVLMLAHRIWCSRKRANDDESMIRMESDPQQDPDLRYCLKEGKKQKKEKEKKEKKKEKEEKEKEEKEEKKAEEGESNLGVELEDEKPADQEKTKTTDM</sequence>
<dbReference type="EMBL" id="JACASE010000016">
    <property type="protein sequence ID" value="KAF6402526.1"/>
    <property type="molecule type" value="Genomic_DNA"/>
</dbReference>
<evidence type="ECO:0000256" key="8">
    <source>
        <dbReference type="SAM" id="SignalP"/>
    </source>
</evidence>
<feature type="signal peptide" evidence="8">
    <location>
        <begin position="1"/>
        <end position="20"/>
    </location>
</feature>
<evidence type="ECO:0000256" key="1">
    <source>
        <dbReference type="ARBA" id="ARBA00004167"/>
    </source>
</evidence>
<keyword evidence="10" id="KW-1185">Reference proteome</keyword>